<dbReference type="Proteomes" id="UP001152622">
    <property type="component" value="Chromosome 18"/>
</dbReference>
<dbReference type="SUPFAM" id="SSF55486">
    <property type="entry name" value="Metalloproteases ('zincins'), catalytic domain"/>
    <property type="match status" value="1"/>
</dbReference>
<keyword evidence="1 9" id="KW-0645">Protease</keyword>
<dbReference type="PANTHER" id="PTHR10127:SF839">
    <property type="entry name" value="HATCHING ENZYME 1.2-RELATED"/>
    <property type="match status" value="1"/>
</dbReference>
<dbReference type="InterPro" id="IPR001506">
    <property type="entry name" value="Peptidase_M12A"/>
</dbReference>
<keyword evidence="2 9" id="KW-0479">Metal-binding</keyword>
<protein>
    <recommendedName>
        <fullName evidence="10">Metalloendopeptidase</fullName>
        <ecNumber evidence="10">3.4.24.-</ecNumber>
    </recommendedName>
</protein>
<evidence type="ECO:0000256" key="2">
    <source>
        <dbReference type="ARBA" id="ARBA00022723"/>
    </source>
</evidence>
<dbReference type="InterPro" id="IPR024079">
    <property type="entry name" value="MetalloPept_cat_dom_sf"/>
</dbReference>
<evidence type="ECO:0000256" key="8">
    <source>
        <dbReference type="ARBA" id="ARBA00023157"/>
    </source>
</evidence>
<dbReference type="PRINTS" id="PR00480">
    <property type="entry name" value="ASTACIN"/>
</dbReference>
<keyword evidence="13" id="KW-1185">Reference proteome</keyword>
<dbReference type="AlphaFoldDB" id="A0A9Q1EGI3"/>
<keyword evidence="5 9" id="KW-0862">Zinc</keyword>
<dbReference type="FunFam" id="3.40.390.10:FF:000040">
    <property type="entry name" value="Metalloendopeptidase"/>
    <property type="match status" value="1"/>
</dbReference>
<evidence type="ECO:0000256" key="3">
    <source>
        <dbReference type="ARBA" id="ARBA00022729"/>
    </source>
</evidence>
<dbReference type="InterPro" id="IPR006026">
    <property type="entry name" value="Peptidase_Metallo"/>
</dbReference>
<dbReference type="GO" id="GO:0006508">
    <property type="term" value="P:proteolysis"/>
    <property type="evidence" value="ECO:0007669"/>
    <property type="project" value="UniProtKB-KW"/>
</dbReference>
<evidence type="ECO:0000259" key="11">
    <source>
        <dbReference type="PROSITE" id="PS51864"/>
    </source>
</evidence>
<dbReference type="EMBL" id="JAINUF010000018">
    <property type="protein sequence ID" value="KAJ8338302.1"/>
    <property type="molecule type" value="Genomic_DNA"/>
</dbReference>
<dbReference type="SMART" id="SM00235">
    <property type="entry name" value="ZnMc"/>
    <property type="match status" value="1"/>
</dbReference>
<feature type="binding site" evidence="9">
    <location>
        <position position="142"/>
    </location>
    <ligand>
        <name>Zn(2+)</name>
        <dbReference type="ChEBI" id="CHEBI:29105"/>
        <note>catalytic</note>
    </ligand>
</feature>
<feature type="binding site" evidence="9">
    <location>
        <position position="132"/>
    </location>
    <ligand>
        <name>Zn(2+)</name>
        <dbReference type="ChEBI" id="CHEBI:29105"/>
        <note>catalytic</note>
    </ligand>
</feature>
<evidence type="ECO:0000256" key="7">
    <source>
        <dbReference type="ARBA" id="ARBA00023145"/>
    </source>
</evidence>
<dbReference type="EC" id="3.4.24.-" evidence="10"/>
<evidence type="ECO:0000313" key="12">
    <source>
        <dbReference type="EMBL" id="KAJ8338302.1"/>
    </source>
</evidence>
<keyword evidence="4 9" id="KW-0378">Hydrolase</keyword>
<dbReference type="OrthoDB" id="291007at2759"/>
<evidence type="ECO:0000256" key="9">
    <source>
        <dbReference type="PROSITE-ProRule" id="PRU01211"/>
    </source>
</evidence>
<gene>
    <name evidence="12" type="ORF">SKAU_G00372680</name>
</gene>
<feature type="binding site" evidence="9">
    <location>
        <position position="136"/>
    </location>
    <ligand>
        <name>Zn(2+)</name>
        <dbReference type="ChEBI" id="CHEBI:29105"/>
        <note>catalytic</note>
    </ligand>
</feature>
<feature type="domain" description="Peptidase M12A" evidence="11">
    <location>
        <begin position="36"/>
        <end position="232"/>
    </location>
</feature>
<sequence>MEDPAELDITTRILQANNGSSKMLIEGDLIVSNTRNAINCRNKKCLWRKTNGTVKVPYTINKTFTDRAKGIILNAMKTYKRRTCIRFVLRSRQKEYISIKAIDGCYSYVGRIGGAQELSLTLGCVHHGTIQHELNHALGFYHEHSRSDRDNHVRITLENVQEGMENNFLEEDTNNLNTTYDYTSVMHYSRDAFSKNGNDTITPIPDKHKPIGQSNRMSKLDILKINKLYGCPKL</sequence>
<accession>A0A9Q1EGI3</accession>
<comment type="caution">
    <text evidence="12">The sequence shown here is derived from an EMBL/GenBank/DDBJ whole genome shotgun (WGS) entry which is preliminary data.</text>
</comment>
<reference evidence="12" key="1">
    <citation type="journal article" date="2023" name="Science">
        <title>Genome structures resolve the early diversification of teleost fishes.</title>
        <authorList>
            <person name="Parey E."/>
            <person name="Louis A."/>
            <person name="Montfort J."/>
            <person name="Bouchez O."/>
            <person name="Roques C."/>
            <person name="Iampietro C."/>
            <person name="Lluch J."/>
            <person name="Castinel A."/>
            <person name="Donnadieu C."/>
            <person name="Desvignes T."/>
            <person name="Floi Bucao C."/>
            <person name="Jouanno E."/>
            <person name="Wen M."/>
            <person name="Mejri S."/>
            <person name="Dirks R."/>
            <person name="Jansen H."/>
            <person name="Henkel C."/>
            <person name="Chen W.J."/>
            <person name="Zahm M."/>
            <person name="Cabau C."/>
            <person name="Klopp C."/>
            <person name="Thompson A.W."/>
            <person name="Robinson-Rechavi M."/>
            <person name="Braasch I."/>
            <person name="Lecointre G."/>
            <person name="Bobe J."/>
            <person name="Postlethwait J.H."/>
            <person name="Berthelot C."/>
            <person name="Roest Crollius H."/>
            <person name="Guiguen Y."/>
        </authorList>
    </citation>
    <scope>NUCLEOTIDE SEQUENCE</scope>
    <source>
        <strain evidence="12">WJC10195</strain>
    </source>
</reference>
<dbReference type="PROSITE" id="PS51864">
    <property type="entry name" value="ASTACIN"/>
    <property type="match status" value="1"/>
</dbReference>
<name>A0A9Q1EGI3_SYNKA</name>
<organism evidence="12 13">
    <name type="scientific">Synaphobranchus kaupii</name>
    <name type="common">Kaup's arrowtooth eel</name>
    <dbReference type="NCBI Taxonomy" id="118154"/>
    <lineage>
        <taxon>Eukaryota</taxon>
        <taxon>Metazoa</taxon>
        <taxon>Chordata</taxon>
        <taxon>Craniata</taxon>
        <taxon>Vertebrata</taxon>
        <taxon>Euteleostomi</taxon>
        <taxon>Actinopterygii</taxon>
        <taxon>Neopterygii</taxon>
        <taxon>Teleostei</taxon>
        <taxon>Anguilliformes</taxon>
        <taxon>Synaphobranchidae</taxon>
        <taxon>Synaphobranchus</taxon>
    </lineage>
</organism>
<dbReference type="PANTHER" id="PTHR10127">
    <property type="entry name" value="DISCOIDIN, CUB, EGF, LAMININ , AND ZINC METALLOPROTEASE DOMAIN CONTAINING"/>
    <property type="match status" value="1"/>
</dbReference>
<proteinExistence type="predicted"/>
<evidence type="ECO:0000256" key="5">
    <source>
        <dbReference type="ARBA" id="ARBA00022833"/>
    </source>
</evidence>
<dbReference type="Pfam" id="PF01400">
    <property type="entry name" value="Astacin"/>
    <property type="match status" value="1"/>
</dbReference>
<keyword evidence="8" id="KW-1015">Disulfide bond</keyword>
<dbReference type="Gene3D" id="3.40.390.10">
    <property type="entry name" value="Collagenase (Catalytic Domain)"/>
    <property type="match status" value="1"/>
</dbReference>
<evidence type="ECO:0000256" key="6">
    <source>
        <dbReference type="ARBA" id="ARBA00023049"/>
    </source>
</evidence>
<comment type="caution">
    <text evidence="9">Lacks conserved residue(s) required for the propagation of feature annotation.</text>
</comment>
<feature type="active site" evidence="9">
    <location>
        <position position="133"/>
    </location>
</feature>
<evidence type="ECO:0000256" key="10">
    <source>
        <dbReference type="RuleBase" id="RU361183"/>
    </source>
</evidence>
<dbReference type="GO" id="GO:0008270">
    <property type="term" value="F:zinc ion binding"/>
    <property type="evidence" value="ECO:0007669"/>
    <property type="project" value="UniProtKB-UniRule"/>
</dbReference>
<comment type="cofactor">
    <cofactor evidence="9 10">
        <name>Zn(2+)</name>
        <dbReference type="ChEBI" id="CHEBI:29105"/>
    </cofactor>
    <text evidence="9 10">Binds 1 zinc ion per subunit.</text>
</comment>
<evidence type="ECO:0000256" key="4">
    <source>
        <dbReference type="ARBA" id="ARBA00022801"/>
    </source>
</evidence>
<keyword evidence="7" id="KW-0865">Zymogen</keyword>
<keyword evidence="3" id="KW-0732">Signal</keyword>
<evidence type="ECO:0000256" key="1">
    <source>
        <dbReference type="ARBA" id="ARBA00022670"/>
    </source>
</evidence>
<keyword evidence="6 9" id="KW-0482">Metalloprotease</keyword>
<dbReference type="GO" id="GO:0004222">
    <property type="term" value="F:metalloendopeptidase activity"/>
    <property type="evidence" value="ECO:0007669"/>
    <property type="project" value="UniProtKB-UniRule"/>
</dbReference>
<evidence type="ECO:0000313" key="13">
    <source>
        <dbReference type="Proteomes" id="UP001152622"/>
    </source>
</evidence>